<sequence>MGSENLERFIEAYQNIGAYYLVPSFAPEGFDGSQPPKFGWEYFIGLRGLYIREAYEIGPNDIDATVIREGDDPIIPEEHKDDAPILNLLENRKEE</sequence>
<reference evidence="1 2" key="1">
    <citation type="submission" date="2016-11" db="EMBL/GenBank/DDBJ databases">
        <authorList>
            <person name="Jaros S."/>
            <person name="Januszkiewicz K."/>
            <person name="Wedrychowicz H."/>
        </authorList>
    </citation>
    <scope>NUCLEOTIDE SEQUENCE [LARGE SCALE GENOMIC DNA]</scope>
    <source>
        <strain evidence="1 2">DSM 21986</strain>
    </source>
</reference>
<dbReference type="RefSeq" id="WP_139240380.1">
    <property type="nucleotide sequence ID" value="NZ_FQUS01000028.1"/>
</dbReference>
<evidence type="ECO:0000313" key="1">
    <source>
        <dbReference type="EMBL" id="SHG42351.1"/>
    </source>
</evidence>
<name>A0A1M5JP94_9BACT</name>
<dbReference type="Proteomes" id="UP000184041">
    <property type="component" value="Unassembled WGS sequence"/>
</dbReference>
<accession>A0A1M5JP94</accession>
<gene>
    <name evidence="1" type="ORF">SAMN05443144_1283</name>
</gene>
<organism evidence="1 2">
    <name type="scientific">Fodinibius roseus</name>
    <dbReference type="NCBI Taxonomy" id="1194090"/>
    <lineage>
        <taxon>Bacteria</taxon>
        <taxon>Pseudomonadati</taxon>
        <taxon>Balneolota</taxon>
        <taxon>Balneolia</taxon>
        <taxon>Balneolales</taxon>
        <taxon>Balneolaceae</taxon>
        <taxon>Fodinibius</taxon>
    </lineage>
</organism>
<dbReference type="EMBL" id="FQUS01000028">
    <property type="protein sequence ID" value="SHG42351.1"/>
    <property type="molecule type" value="Genomic_DNA"/>
</dbReference>
<proteinExistence type="predicted"/>
<evidence type="ECO:0000313" key="2">
    <source>
        <dbReference type="Proteomes" id="UP000184041"/>
    </source>
</evidence>
<protein>
    <submittedName>
        <fullName evidence="1">Uncharacterized protein</fullName>
    </submittedName>
</protein>
<dbReference type="AlphaFoldDB" id="A0A1M5JP94"/>
<keyword evidence="2" id="KW-1185">Reference proteome</keyword>
<dbReference type="OrthoDB" id="7437075at2"/>